<gene>
    <name evidence="3" type="ORF">ISF_03597</name>
</gene>
<accession>A0A167ZEN9</accession>
<feature type="compositionally biased region" description="Low complexity" evidence="1">
    <location>
        <begin position="126"/>
        <end position="141"/>
    </location>
</feature>
<evidence type="ECO:0000259" key="2">
    <source>
        <dbReference type="Pfam" id="PF06985"/>
    </source>
</evidence>
<feature type="region of interest" description="Disordered" evidence="1">
    <location>
        <begin position="1"/>
        <end position="141"/>
    </location>
</feature>
<feature type="compositionally biased region" description="Basic and acidic residues" evidence="1">
    <location>
        <begin position="7"/>
        <end position="18"/>
    </location>
</feature>
<dbReference type="PANTHER" id="PTHR33112:SF16">
    <property type="entry name" value="HETEROKARYON INCOMPATIBILITY DOMAIN-CONTAINING PROTEIN"/>
    <property type="match status" value="1"/>
</dbReference>
<evidence type="ECO:0000256" key="1">
    <source>
        <dbReference type="SAM" id="MobiDB-lite"/>
    </source>
</evidence>
<reference evidence="3 4" key="1">
    <citation type="journal article" date="2016" name="Genome Biol. Evol.">
        <title>Divergent and convergent evolution of fungal pathogenicity.</title>
        <authorList>
            <person name="Shang Y."/>
            <person name="Xiao G."/>
            <person name="Zheng P."/>
            <person name="Cen K."/>
            <person name="Zhan S."/>
            <person name="Wang C."/>
        </authorList>
    </citation>
    <scope>NUCLEOTIDE SEQUENCE [LARGE SCALE GENOMIC DNA]</scope>
    <source>
        <strain evidence="3 4">ARSEF 2679</strain>
    </source>
</reference>
<dbReference type="EMBL" id="AZHB01000007">
    <property type="protein sequence ID" value="OAA67421.1"/>
    <property type="molecule type" value="Genomic_DNA"/>
</dbReference>
<dbReference type="OrthoDB" id="2975793at2759"/>
<dbReference type="GeneID" id="30019889"/>
<feature type="compositionally biased region" description="Basic and acidic residues" evidence="1">
    <location>
        <begin position="47"/>
        <end position="68"/>
    </location>
</feature>
<feature type="region of interest" description="Disordered" evidence="1">
    <location>
        <begin position="309"/>
        <end position="329"/>
    </location>
</feature>
<feature type="domain" description="Heterokaryon incompatibility" evidence="2">
    <location>
        <begin position="202"/>
        <end position="348"/>
    </location>
</feature>
<feature type="compositionally biased region" description="Acidic residues" evidence="1">
    <location>
        <begin position="37"/>
        <end position="46"/>
    </location>
</feature>
<feature type="compositionally biased region" description="Pro residues" evidence="1">
    <location>
        <begin position="84"/>
        <end position="94"/>
    </location>
</feature>
<keyword evidence="4" id="KW-1185">Reference proteome</keyword>
<name>A0A167ZEN9_CORFA</name>
<dbReference type="STRING" id="1081104.A0A167ZEN9"/>
<dbReference type="PANTHER" id="PTHR33112">
    <property type="entry name" value="DOMAIN PROTEIN, PUTATIVE-RELATED"/>
    <property type="match status" value="1"/>
</dbReference>
<evidence type="ECO:0000313" key="4">
    <source>
        <dbReference type="Proteomes" id="UP000076744"/>
    </source>
</evidence>
<comment type="caution">
    <text evidence="3">The sequence shown here is derived from an EMBL/GenBank/DDBJ whole genome shotgun (WGS) entry which is preliminary data.</text>
</comment>
<dbReference type="AlphaFoldDB" id="A0A167ZEN9"/>
<dbReference type="RefSeq" id="XP_018705410.1">
    <property type="nucleotide sequence ID" value="XM_018847203.1"/>
</dbReference>
<feature type="compositionally biased region" description="Basic and acidic residues" evidence="1">
    <location>
        <begin position="25"/>
        <end position="36"/>
    </location>
</feature>
<sequence>MPGTAYDPRESSVRDRDRDRHRRRDARDRERDRSQSEDEDTEDESTADEREKEKDRERERERERDRDRVRQRRHRGSYLSRDNAPPPPQQPESPPSRRISLTERLKGTFLRRNSVNADNGPHSPTARRGSSNAAGAAAGGLSANKASPILRIREWLDTCNSQHGRHCSGDINSPSVPNTFHPQFLINAAEKRLVRAQPDDRYIALSYVWGPGVRAAGAGGLDAPAQLIKSNLDEWLIALPEHNVPQTIADAIWLARKLGLRHIWIDRMCIIQDDEAFKENHIRHMAYVFANAYLTIVAAHNDVNTGLLPLNTRRPSRPPRVGGGSSGPDHNELLLASRWNTRGWTLQELLYSRRAVFFFEEAVTWECHCDLWQGAAGSSSNGGAFGRSGAWKGKKPACTNRVSSAALGFQHAPWPDMDEYARVAADYSARRVTQVDDTLRAFSGITTALTSVFMGGFVYGMPLLFLDAALLWRPQASIRRRPLSRPPFLPSWSWMGWWFDGVRVDLTLWKAAADYVEATRAAGKHGQPARRFQAPSAFRIKPTVVWHLSDRATSVPVPNGGFRHRDLRSRRHSSSAHAAAAELPPGWSRQGAHFVHDSDEDTLFRYPVPIEELPEDEDESLPLPPPGEQAFPGPLLAFRTTSSIFDVDFAVTLVPKDAVNPPVAVGSIWGRGRRWIGEFRAHDGWLGIQSSNYDGDEKLEFIAISSTLERGGSLVFPPDRYAEHADSRGYLEVVNVLWIERILGVAYRRGIGHVLHKAWEAHAVDEVDILLG</sequence>
<organism evidence="3 4">
    <name type="scientific">Cordyceps fumosorosea (strain ARSEF 2679)</name>
    <name type="common">Isaria fumosorosea</name>
    <dbReference type="NCBI Taxonomy" id="1081104"/>
    <lineage>
        <taxon>Eukaryota</taxon>
        <taxon>Fungi</taxon>
        <taxon>Dikarya</taxon>
        <taxon>Ascomycota</taxon>
        <taxon>Pezizomycotina</taxon>
        <taxon>Sordariomycetes</taxon>
        <taxon>Hypocreomycetidae</taxon>
        <taxon>Hypocreales</taxon>
        <taxon>Cordycipitaceae</taxon>
        <taxon>Cordyceps</taxon>
    </lineage>
</organism>
<dbReference type="Proteomes" id="UP000076744">
    <property type="component" value="Unassembled WGS sequence"/>
</dbReference>
<proteinExistence type="predicted"/>
<protein>
    <submittedName>
        <fullName evidence="3">Heterokaryon incompatibility</fullName>
    </submittedName>
</protein>
<evidence type="ECO:0000313" key="3">
    <source>
        <dbReference type="EMBL" id="OAA67421.1"/>
    </source>
</evidence>
<dbReference type="Pfam" id="PF06985">
    <property type="entry name" value="HET"/>
    <property type="match status" value="1"/>
</dbReference>
<dbReference type="InterPro" id="IPR010730">
    <property type="entry name" value="HET"/>
</dbReference>